<dbReference type="GO" id="GO:0047974">
    <property type="term" value="F:guanosine deaminase activity"/>
    <property type="evidence" value="ECO:0007669"/>
    <property type="project" value="TreeGrafter"/>
</dbReference>
<accession>A0A399SXV0</accession>
<dbReference type="InterPro" id="IPR002125">
    <property type="entry name" value="CMP_dCMP_dom"/>
</dbReference>
<dbReference type="InterPro" id="IPR016193">
    <property type="entry name" value="Cytidine_deaminase-like"/>
</dbReference>
<dbReference type="Proteomes" id="UP000265926">
    <property type="component" value="Unassembled WGS sequence"/>
</dbReference>
<dbReference type="Pfam" id="PF00383">
    <property type="entry name" value="dCMP_cyt_deam_1"/>
    <property type="match status" value="1"/>
</dbReference>
<evidence type="ECO:0000256" key="1">
    <source>
        <dbReference type="ARBA" id="ARBA00006576"/>
    </source>
</evidence>
<keyword evidence="7" id="KW-1185">Reference proteome</keyword>
<reference evidence="6 7" key="1">
    <citation type="submission" date="2018-08" db="EMBL/GenBank/DDBJ databases">
        <title>Pallidiluteibacterium maritimus gen. nov., sp. nov., isolated from coastal sediment.</title>
        <authorList>
            <person name="Zhou L.Y."/>
        </authorList>
    </citation>
    <scope>NUCLEOTIDE SEQUENCE [LARGE SCALE GENOMIC DNA]</scope>
    <source>
        <strain evidence="6 7">XSD2</strain>
    </source>
</reference>
<dbReference type="Gene3D" id="3.40.140.10">
    <property type="entry name" value="Cytidine Deaminase, domain 2"/>
    <property type="match status" value="1"/>
</dbReference>
<name>A0A399SXV0_9BACT</name>
<evidence type="ECO:0000256" key="2">
    <source>
        <dbReference type="ARBA" id="ARBA00022723"/>
    </source>
</evidence>
<dbReference type="CDD" id="cd01285">
    <property type="entry name" value="nucleoside_deaminase"/>
    <property type="match status" value="1"/>
</dbReference>
<evidence type="ECO:0000313" key="6">
    <source>
        <dbReference type="EMBL" id="RIJ48288.1"/>
    </source>
</evidence>
<keyword evidence="3" id="KW-0378">Hydrolase</keyword>
<dbReference type="OrthoDB" id="9802676at2"/>
<dbReference type="FunFam" id="3.40.140.10:FF:000011">
    <property type="entry name" value="tRNA-specific adenosine deaminase"/>
    <property type="match status" value="1"/>
</dbReference>
<comment type="caution">
    <text evidence="6">The sequence shown here is derived from an EMBL/GenBank/DDBJ whole genome shotgun (WGS) entry which is preliminary data.</text>
</comment>
<gene>
    <name evidence="6" type="ORF">D1614_11195</name>
</gene>
<dbReference type="GO" id="GO:0006152">
    <property type="term" value="P:purine nucleoside catabolic process"/>
    <property type="evidence" value="ECO:0007669"/>
    <property type="project" value="TreeGrafter"/>
</dbReference>
<protein>
    <submittedName>
        <fullName evidence="6">Nucleoside deaminase</fullName>
    </submittedName>
</protein>
<dbReference type="GO" id="GO:0008270">
    <property type="term" value="F:zinc ion binding"/>
    <property type="evidence" value="ECO:0007669"/>
    <property type="project" value="InterPro"/>
</dbReference>
<evidence type="ECO:0000256" key="4">
    <source>
        <dbReference type="ARBA" id="ARBA00022833"/>
    </source>
</evidence>
<organism evidence="6 7">
    <name type="scientific">Maribellus luteus</name>
    <dbReference type="NCBI Taxonomy" id="2305463"/>
    <lineage>
        <taxon>Bacteria</taxon>
        <taxon>Pseudomonadati</taxon>
        <taxon>Bacteroidota</taxon>
        <taxon>Bacteroidia</taxon>
        <taxon>Marinilabiliales</taxon>
        <taxon>Prolixibacteraceae</taxon>
        <taxon>Maribellus</taxon>
    </lineage>
</organism>
<dbReference type="PANTHER" id="PTHR11079">
    <property type="entry name" value="CYTOSINE DEAMINASE FAMILY MEMBER"/>
    <property type="match status" value="1"/>
</dbReference>
<comment type="similarity">
    <text evidence="1">Belongs to the cytidine and deoxycytidylate deaminase family.</text>
</comment>
<evidence type="ECO:0000313" key="7">
    <source>
        <dbReference type="Proteomes" id="UP000265926"/>
    </source>
</evidence>
<dbReference type="SUPFAM" id="SSF53927">
    <property type="entry name" value="Cytidine deaminase-like"/>
    <property type="match status" value="1"/>
</dbReference>
<dbReference type="AlphaFoldDB" id="A0A399SXV0"/>
<dbReference type="PROSITE" id="PS51747">
    <property type="entry name" value="CYT_DCMP_DEAMINASES_2"/>
    <property type="match status" value="1"/>
</dbReference>
<sequence length="158" mass="17945">MSETDKKFMRAAISLAEKGMKTNSGGPFGAVVVKDGEIIAEGYNRVTSDNDPTAHAEVIAIREACKKLKSFQLDDCVIYTSCEPCPMCLGAIYWARPKKVFYACNREDAASANFDDQFIYDELELKIEDRKVDFENIIRDEGLHVFEHWKAKNDKTEY</sequence>
<dbReference type="PROSITE" id="PS00903">
    <property type="entry name" value="CYT_DCMP_DEAMINASES_1"/>
    <property type="match status" value="1"/>
</dbReference>
<proteinExistence type="inferred from homology"/>
<feature type="domain" description="CMP/dCMP-type deaminase" evidence="5">
    <location>
        <begin position="3"/>
        <end position="114"/>
    </location>
</feature>
<dbReference type="RefSeq" id="WP_119438019.1">
    <property type="nucleotide sequence ID" value="NZ_QWGR01000005.1"/>
</dbReference>
<evidence type="ECO:0000256" key="3">
    <source>
        <dbReference type="ARBA" id="ARBA00022801"/>
    </source>
</evidence>
<keyword evidence="2" id="KW-0479">Metal-binding</keyword>
<dbReference type="PANTHER" id="PTHR11079:SF161">
    <property type="entry name" value="CMP_DCMP-TYPE DEAMINASE DOMAIN-CONTAINING PROTEIN"/>
    <property type="match status" value="1"/>
</dbReference>
<dbReference type="InterPro" id="IPR016192">
    <property type="entry name" value="APOBEC/CMP_deaminase_Zn-bd"/>
</dbReference>
<keyword evidence="4" id="KW-0862">Zinc</keyword>
<dbReference type="EMBL" id="QWGR01000005">
    <property type="protein sequence ID" value="RIJ48288.1"/>
    <property type="molecule type" value="Genomic_DNA"/>
</dbReference>
<evidence type="ECO:0000259" key="5">
    <source>
        <dbReference type="PROSITE" id="PS51747"/>
    </source>
</evidence>